<dbReference type="CDD" id="cd02754">
    <property type="entry name" value="MopB_Nitrate-R-NapA-like"/>
    <property type="match status" value="1"/>
</dbReference>
<dbReference type="Proteomes" id="UP000501914">
    <property type="component" value="Chromosome"/>
</dbReference>
<dbReference type="GO" id="GO:0016020">
    <property type="term" value="C:membrane"/>
    <property type="evidence" value="ECO:0007669"/>
    <property type="project" value="TreeGrafter"/>
</dbReference>
<sequence>MTERLLRYFHEKQQNIQSEKTYDTQCPFCSMQCKMQLVEQTTVTRKKYTAIGIDNPTTQGRLCMKGMNAHQHALNSSRITRPLLKKNGEFMPVSWEEALNHIKNQVTMIQNEHGHDAMAVYGSASITNEEAYLLGKFARVGLQTKYIDYNGRLCMSAAATAANQTFGADRGLTNPLSDIPHTRVIILAGTNIAECQPTIMPYVENAKENGAYIIAIDPRETATTKIADLHLKIKPGTDAALANGLVKIIIDEQLADEDFIQSRTNGYEELKRHTDTLSLEDIAEQTSIPLAHMQKAAVKFAKETSGMLFTARGIEQQTDGTAAVKGFLNMVLITGKIGKPYSGYGAITGQGNGQGAREHGQKADQLPGYRSIENEQHRAHIAKVWGVHQDDLPRKGVSAYEMMENINDGDIKGLFLMCSNPVVSSPNANLVKKALRKLRFFVAIDLFISETAKLADVILPASSYLEDEGTMTNIEGRVTLREASRPCPGEAKHDWQIICEIAAALGKGRYFSYSSAEDIFNELREASRGGIADYSGITYDRLRREGGIHWPCPEPDHPGTGRLFADSFTHPDQKAALSVIPNEPAVPKEKPTSDYPLYLTTGRVMSHYLTGVQTRKSAALAARHFESFMEIHPQTAASLNIEDRVLVKIESPRGSIIVRSKLSEQIRKDTVFVPIHWAEAQNVNDLIGEALDPACKMPGFKVCAVRISPI</sequence>
<dbReference type="SUPFAM" id="SSF50692">
    <property type="entry name" value="ADC-like"/>
    <property type="match status" value="1"/>
</dbReference>
<evidence type="ECO:0000313" key="8">
    <source>
        <dbReference type="Proteomes" id="UP000501914"/>
    </source>
</evidence>
<dbReference type="NCBIfam" id="NF047855">
    <property type="entry name" value="AssmNtatRedNasC"/>
    <property type="match status" value="1"/>
</dbReference>
<feature type="domain" description="4Fe-4S Mo/W bis-MGD-type" evidence="6">
    <location>
        <begin position="19"/>
        <end position="77"/>
    </location>
</feature>
<dbReference type="Gene3D" id="2.40.40.20">
    <property type="match status" value="1"/>
</dbReference>
<dbReference type="RefSeq" id="WP_167871604.1">
    <property type="nucleotide sequence ID" value="NZ_CP048852.1"/>
</dbReference>
<keyword evidence="5" id="KW-0411">Iron-sulfur</keyword>
<dbReference type="Gene3D" id="2.20.25.90">
    <property type="entry name" value="ADC-like domains"/>
    <property type="match status" value="1"/>
</dbReference>
<evidence type="ECO:0000256" key="4">
    <source>
        <dbReference type="ARBA" id="ARBA00023004"/>
    </source>
</evidence>
<dbReference type="GO" id="GO:0003954">
    <property type="term" value="F:NADH dehydrogenase activity"/>
    <property type="evidence" value="ECO:0007669"/>
    <property type="project" value="TreeGrafter"/>
</dbReference>
<keyword evidence="2" id="KW-0004">4Fe-4S</keyword>
<evidence type="ECO:0000256" key="2">
    <source>
        <dbReference type="ARBA" id="ARBA00022485"/>
    </source>
</evidence>
<keyword evidence="3" id="KW-0479">Metal-binding</keyword>
<dbReference type="InterPro" id="IPR050123">
    <property type="entry name" value="Prok_molybdopt-oxidoreductase"/>
</dbReference>
<dbReference type="GO" id="GO:0043546">
    <property type="term" value="F:molybdopterin cofactor binding"/>
    <property type="evidence" value="ECO:0007669"/>
    <property type="project" value="InterPro"/>
</dbReference>
<evidence type="ECO:0000256" key="5">
    <source>
        <dbReference type="ARBA" id="ARBA00023014"/>
    </source>
</evidence>
<dbReference type="PROSITE" id="PS00490">
    <property type="entry name" value="MOLYBDOPTERIN_PROK_2"/>
    <property type="match status" value="1"/>
</dbReference>
<name>A0A6H0WDR5_9BACI</name>
<dbReference type="Gene3D" id="3.40.228.10">
    <property type="entry name" value="Dimethylsulfoxide Reductase, domain 2"/>
    <property type="match status" value="1"/>
</dbReference>
<evidence type="ECO:0000256" key="3">
    <source>
        <dbReference type="ARBA" id="ARBA00022723"/>
    </source>
</evidence>
<dbReference type="PROSITE" id="PS51669">
    <property type="entry name" value="4FE4S_MOW_BIS_MGD"/>
    <property type="match status" value="1"/>
</dbReference>
<keyword evidence="4" id="KW-0408">Iron</keyword>
<accession>A0A6H0WDR5</accession>
<dbReference type="EMBL" id="CP048852">
    <property type="protein sequence ID" value="QIW78672.1"/>
    <property type="molecule type" value="Genomic_DNA"/>
</dbReference>
<dbReference type="Gene3D" id="3.40.50.740">
    <property type="match status" value="1"/>
</dbReference>
<protein>
    <submittedName>
        <fullName evidence="7">Molybdopterin-dependent oxidoreductase</fullName>
    </submittedName>
</protein>
<dbReference type="Pfam" id="PF01568">
    <property type="entry name" value="Molydop_binding"/>
    <property type="match status" value="1"/>
</dbReference>
<dbReference type="InterPro" id="IPR006657">
    <property type="entry name" value="MoPterin_dinucl-bd_dom"/>
</dbReference>
<comment type="cofactor">
    <cofactor evidence="1">
        <name>Mo-bis(molybdopterin guanine dinucleotide)</name>
        <dbReference type="ChEBI" id="CHEBI:60539"/>
    </cofactor>
</comment>
<dbReference type="SUPFAM" id="SSF53706">
    <property type="entry name" value="Formate dehydrogenase/DMSO reductase, domains 1-3"/>
    <property type="match status" value="1"/>
</dbReference>
<dbReference type="KEGG" id="bteq:G4P54_01865"/>
<dbReference type="PANTHER" id="PTHR43105">
    <property type="entry name" value="RESPIRATORY NITRATE REDUCTASE"/>
    <property type="match status" value="1"/>
</dbReference>
<keyword evidence="8" id="KW-1185">Reference proteome</keyword>
<dbReference type="Pfam" id="PF00384">
    <property type="entry name" value="Molybdopterin"/>
    <property type="match status" value="1"/>
</dbReference>
<reference evidence="7 8" key="1">
    <citation type="submission" date="2020-02" db="EMBL/GenBank/DDBJ databases">
        <title>Genome sequencing, annotation and comparative genomic analysis of Bacillus tequilensis EA-CB0015, an effective biological control agent against Pseudocercospora fijiensis in banana plants.</title>
        <authorList>
            <person name="Cuellar-Gaviria T.Z."/>
            <person name="Ju K.-S."/>
            <person name="Villegas-Escobar V."/>
        </authorList>
    </citation>
    <scope>NUCLEOTIDE SEQUENCE [LARGE SCALE GENOMIC DNA]</scope>
    <source>
        <strain evidence="7 8">EA-CB0015</strain>
    </source>
</reference>
<dbReference type="CDD" id="cd00508">
    <property type="entry name" value="MopB_CT_Fdh-Nap-like"/>
    <property type="match status" value="1"/>
</dbReference>
<dbReference type="GO" id="GO:0051539">
    <property type="term" value="F:4 iron, 4 sulfur cluster binding"/>
    <property type="evidence" value="ECO:0007669"/>
    <property type="project" value="UniProtKB-KW"/>
</dbReference>
<dbReference type="Pfam" id="PF04879">
    <property type="entry name" value="Molybdop_Fe4S4"/>
    <property type="match status" value="1"/>
</dbReference>
<evidence type="ECO:0000256" key="1">
    <source>
        <dbReference type="ARBA" id="ARBA00001942"/>
    </source>
</evidence>
<dbReference type="InterPro" id="IPR006963">
    <property type="entry name" value="Mopterin_OxRdtase_4Fe-4S_dom"/>
</dbReference>
<proteinExistence type="predicted"/>
<dbReference type="AlphaFoldDB" id="A0A6H0WDR5"/>
<dbReference type="GO" id="GO:0022904">
    <property type="term" value="P:respiratory electron transport chain"/>
    <property type="evidence" value="ECO:0007669"/>
    <property type="project" value="TreeGrafter"/>
</dbReference>
<evidence type="ECO:0000313" key="7">
    <source>
        <dbReference type="EMBL" id="QIW78672.1"/>
    </source>
</evidence>
<dbReference type="InterPro" id="IPR009010">
    <property type="entry name" value="Asp_de-COase-like_dom_sf"/>
</dbReference>
<gene>
    <name evidence="7" type="ORF">G4P54_01865</name>
</gene>
<dbReference type="GO" id="GO:0046872">
    <property type="term" value="F:metal ion binding"/>
    <property type="evidence" value="ECO:0007669"/>
    <property type="project" value="UniProtKB-KW"/>
</dbReference>
<organism evidence="7 8">
    <name type="scientific">Bacillus tequilensis</name>
    <dbReference type="NCBI Taxonomy" id="227866"/>
    <lineage>
        <taxon>Bacteria</taxon>
        <taxon>Bacillati</taxon>
        <taxon>Bacillota</taxon>
        <taxon>Bacilli</taxon>
        <taxon>Bacillales</taxon>
        <taxon>Bacillaceae</taxon>
        <taxon>Bacillus</taxon>
    </lineage>
</organism>
<dbReference type="SMART" id="SM00926">
    <property type="entry name" value="Molybdop_Fe4S4"/>
    <property type="match status" value="1"/>
</dbReference>
<evidence type="ECO:0000259" key="6">
    <source>
        <dbReference type="PROSITE" id="PS51669"/>
    </source>
</evidence>
<dbReference type="InterPro" id="IPR006656">
    <property type="entry name" value="Mopterin_OxRdtase"/>
</dbReference>
<dbReference type="PANTHER" id="PTHR43105:SF10">
    <property type="entry name" value="NADH-QUINONE OXIDOREDUCTASE SUBUNIT G"/>
    <property type="match status" value="1"/>
</dbReference>
<dbReference type="InterPro" id="IPR006655">
    <property type="entry name" value="Mopterin_OxRdtase_prok_CS"/>
</dbReference>